<feature type="transmembrane region" description="Helical" evidence="2">
    <location>
        <begin position="990"/>
        <end position="1007"/>
    </location>
</feature>
<feature type="transmembrane region" description="Helical" evidence="2">
    <location>
        <begin position="779"/>
        <end position="798"/>
    </location>
</feature>
<feature type="compositionally biased region" description="Pro residues" evidence="1">
    <location>
        <begin position="338"/>
        <end position="359"/>
    </location>
</feature>
<name>A0ABX7NVP6_9BACT</name>
<feature type="transmembrane region" description="Helical" evidence="2">
    <location>
        <begin position="715"/>
        <end position="739"/>
    </location>
</feature>
<feature type="transmembrane region" description="Helical" evidence="2">
    <location>
        <begin position="1289"/>
        <end position="1318"/>
    </location>
</feature>
<gene>
    <name evidence="3" type="ORF">JY651_49240</name>
</gene>
<feature type="compositionally biased region" description="Low complexity" evidence="1">
    <location>
        <begin position="264"/>
        <end position="290"/>
    </location>
</feature>
<dbReference type="EMBL" id="CP071090">
    <property type="protein sequence ID" value="QSQ22995.1"/>
    <property type="molecule type" value="Genomic_DNA"/>
</dbReference>
<evidence type="ECO:0000256" key="1">
    <source>
        <dbReference type="SAM" id="MobiDB-lite"/>
    </source>
</evidence>
<feature type="transmembrane region" description="Helical" evidence="2">
    <location>
        <begin position="479"/>
        <end position="499"/>
    </location>
</feature>
<feature type="transmembrane region" description="Helical" evidence="2">
    <location>
        <begin position="1163"/>
        <end position="1180"/>
    </location>
</feature>
<feature type="transmembrane region" description="Helical" evidence="2">
    <location>
        <begin position="674"/>
        <end position="695"/>
    </location>
</feature>
<feature type="transmembrane region" description="Helical" evidence="2">
    <location>
        <begin position="1844"/>
        <end position="1861"/>
    </location>
</feature>
<feature type="transmembrane region" description="Helical" evidence="2">
    <location>
        <begin position="1187"/>
        <end position="1207"/>
    </location>
</feature>
<feature type="transmembrane region" description="Helical" evidence="2">
    <location>
        <begin position="828"/>
        <end position="844"/>
    </location>
</feature>
<feature type="transmembrane region" description="Helical" evidence="2">
    <location>
        <begin position="1713"/>
        <end position="1730"/>
    </location>
</feature>
<keyword evidence="4" id="KW-1185">Reference proteome</keyword>
<feature type="compositionally biased region" description="Polar residues" evidence="1">
    <location>
        <begin position="295"/>
        <end position="305"/>
    </location>
</feature>
<feature type="region of interest" description="Disordered" evidence="1">
    <location>
        <begin position="230"/>
        <end position="360"/>
    </location>
</feature>
<feature type="transmembrane region" description="Helical" evidence="2">
    <location>
        <begin position="1014"/>
        <end position="1033"/>
    </location>
</feature>
<feature type="transmembrane region" description="Helical" evidence="2">
    <location>
        <begin position="1600"/>
        <end position="1623"/>
    </location>
</feature>
<reference evidence="3 4" key="1">
    <citation type="submission" date="2021-02" db="EMBL/GenBank/DDBJ databases">
        <title>De Novo genome assembly of isolated myxobacteria.</title>
        <authorList>
            <person name="Stevens D.C."/>
        </authorList>
    </citation>
    <scope>NUCLEOTIDE SEQUENCE [LARGE SCALE GENOMIC DNA]</scope>
    <source>
        <strain evidence="4">SCPEA02</strain>
    </source>
</reference>
<keyword evidence="2" id="KW-1133">Transmembrane helix</keyword>
<organism evidence="3 4">
    <name type="scientific">Pyxidicoccus parkwayensis</name>
    <dbReference type="NCBI Taxonomy" id="2813578"/>
    <lineage>
        <taxon>Bacteria</taxon>
        <taxon>Pseudomonadati</taxon>
        <taxon>Myxococcota</taxon>
        <taxon>Myxococcia</taxon>
        <taxon>Myxococcales</taxon>
        <taxon>Cystobacterineae</taxon>
        <taxon>Myxococcaceae</taxon>
        <taxon>Pyxidicoccus</taxon>
    </lineage>
</organism>
<accession>A0ABX7NVP6</accession>
<feature type="transmembrane region" description="Helical" evidence="2">
    <location>
        <begin position="1656"/>
        <end position="1676"/>
    </location>
</feature>
<dbReference type="Proteomes" id="UP000662747">
    <property type="component" value="Chromosome"/>
</dbReference>
<feature type="transmembrane region" description="Helical" evidence="2">
    <location>
        <begin position="1873"/>
        <end position="1890"/>
    </location>
</feature>
<feature type="transmembrane region" description="Helical" evidence="2">
    <location>
        <begin position="851"/>
        <end position="869"/>
    </location>
</feature>
<feature type="transmembrane region" description="Helical" evidence="2">
    <location>
        <begin position="536"/>
        <end position="553"/>
    </location>
</feature>
<feature type="transmembrane region" description="Helical" evidence="2">
    <location>
        <begin position="511"/>
        <end position="530"/>
    </location>
</feature>
<feature type="transmembrane region" description="Helical" evidence="2">
    <location>
        <begin position="1411"/>
        <end position="1429"/>
    </location>
</feature>
<feature type="transmembrane region" description="Helical" evidence="2">
    <location>
        <begin position="1503"/>
        <end position="1520"/>
    </location>
</feature>
<feature type="transmembrane region" description="Helical" evidence="2">
    <location>
        <begin position="1920"/>
        <end position="1940"/>
    </location>
</feature>
<feature type="transmembrane region" description="Helical" evidence="2">
    <location>
        <begin position="597"/>
        <end position="613"/>
    </location>
</feature>
<keyword evidence="2" id="KW-0812">Transmembrane</keyword>
<keyword evidence="2" id="KW-0472">Membrane</keyword>
<feature type="transmembrane region" description="Helical" evidence="2">
    <location>
        <begin position="951"/>
        <end position="978"/>
    </location>
</feature>
<protein>
    <recommendedName>
        <fullName evidence="5">DUF2157 domain-containing protein</fullName>
    </recommendedName>
</protein>
<feature type="transmembrane region" description="Helical" evidence="2">
    <location>
        <begin position="1682"/>
        <end position="1701"/>
    </location>
</feature>
<feature type="transmembrane region" description="Helical" evidence="2">
    <location>
        <begin position="565"/>
        <end position="585"/>
    </location>
</feature>
<feature type="transmembrane region" description="Helical" evidence="2">
    <location>
        <begin position="415"/>
        <end position="436"/>
    </location>
</feature>
<feature type="transmembrane region" description="Helical" evidence="2">
    <location>
        <begin position="1097"/>
        <end position="1125"/>
    </location>
</feature>
<feature type="transmembrane region" description="Helical" evidence="2">
    <location>
        <begin position="1339"/>
        <end position="1356"/>
    </location>
</feature>
<feature type="transmembrane region" description="Helical" evidence="2">
    <location>
        <begin position="1946"/>
        <end position="1968"/>
    </location>
</feature>
<proteinExistence type="predicted"/>
<feature type="transmembrane region" description="Helical" evidence="2">
    <location>
        <begin position="1480"/>
        <end position="1498"/>
    </location>
</feature>
<feature type="transmembrane region" description="Helical" evidence="2">
    <location>
        <begin position="1629"/>
        <end position="1649"/>
    </location>
</feature>
<feature type="transmembrane region" description="Helical" evidence="2">
    <location>
        <begin position="448"/>
        <end position="467"/>
    </location>
</feature>
<dbReference type="RefSeq" id="WP_206724571.1">
    <property type="nucleotide sequence ID" value="NZ_CP071090.1"/>
</dbReference>
<feature type="transmembrane region" description="Helical" evidence="2">
    <location>
        <begin position="1819"/>
        <end position="1838"/>
    </location>
</feature>
<feature type="transmembrane region" description="Helical" evidence="2">
    <location>
        <begin position="922"/>
        <end position="939"/>
    </location>
</feature>
<feature type="transmembrane region" description="Helical" evidence="2">
    <location>
        <begin position="1248"/>
        <end position="1269"/>
    </location>
</feature>
<feature type="transmembrane region" description="Helical" evidence="2">
    <location>
        <begin position="1742"/>
        <end position="1758"/>
    </location>
</feature>
<feature type="transmembrane region" description="Helical" evidence="2">
    <location>
        <begin position="385"/>
        <end position="403"/>
    </location>
</feature>
<evidence type="ECO:0000256" key="2">
    <source>
        <dbReference type="SAM" id="Phobius"/>
    </source>
</evidence>
<evidence type="ECO:0000313" key="4">
    <source>
        <dbReference type="Proteomes" id="UP000662747"/>
    </source>
</evidence>
<feature type="transmembrane region" description="Helical" evidence="2">
    <location>
        <begin position="1896"/>
        <end position="1915"/>
    </location>
</feature>
<evidence type="ECO:0008006" key="5">
    <source>
        <dbReference type="Google" id="ProtNLM"/>
    </source>
</evidence>
<feature type="transmembrane region" description="Helical" evidence="2">
    <location>
        <begin position="1213"/>
        <end position="1236"/>
    </location>
</feature>
<feature type="transmembrane region" description="Helical" evidence="2">
    <location>
        <begin position="751"/>
        <end position="773"/>
    </location>
</feature>
<evidence type="ECO:0000313" key="3">
    <source>
        <dbReference type="EMBL" id="QSQ22995.1"/>
    </source>
</evidence>
<feature type="compositionally biased region" description="Basic and acidic residues" evidence="1">
    <location>
        <begin position="307"/>
        <end position="333"/>
    </location>
</feature>
<feature type="transmembrane region" description="Helical" evidence="2">
    <location>
        <begin position="1137"/>
        <end position="1157"/>
    </location>
</feature>
<feature type="transmembrane region" description="Helical" evidence="2">
    <location>
        <begin position="1045"/>
        <end position="1065"/>
    </location>
</feature>
<feature type="transmembrane region" description="Helical" evidence="2">
    <location>
        <begin position="1575"/>
        <end position="1593"/>
    </location>
</feature>
<sequence length="1988" mass="207111">MYCPDCRQERLGNARHCALCGTTMAMRPRHVVEAELAHVHFLLDELKRWDSSEVPRNVARFISDRYERQARILLSVLTEMPVDARGAVPVVTGEGAMAVGPVAAGTVEAARLRAAASLHAAEGSAQKASARAASDARTEELPAQAMAASATDSVPDVLASHATAVARDNANDGAEALASHAAAVTRTGADDGDEALQSHAAALTRTGASDGAEALQSHAAAVTRTGADDGAEALPSHAAAVSRSGVESNTAGLGAQEGVEAHTARAAASQGTEAAGAEAESMRSRASAMREQAEQSSRANASGATTRDADVSGEESARAQEDSQQEPAHEQPTRKPGLPRPRLPLPPNPAEPYAEPPQPRGVTARLVEETSTWNRVWRPFLYESIMWFVGAFLILSGTLYFVFESWAGMSSSLRSLTVFGMTAGISAGFSVWGAFLARREALRSQGHILGIIGSAIAPLAGIALGPLDFGDALQFSGVGPLLLIPMLLVWSGVAAVFVSKPARALDAPSRPLVQAFLAASTLMMGLAPLAAKLGSVALWLNVLPCALFFALSLRSTPEPRMGAALVFAVAAPLYFLALYCVRLHVALVGADLEPVPGTYAPFVAFLLATALRFRTLPPERTTDSLALGVVSLQVASLVAAATAPAPGFFVTAAVLTWTLVTLARGGLARMPWVYGAYASTYFAYASSAQLIPGPVKRFIDALKAQLGYPVTDKLPIQYGALSALPFVTAGVVLAVTRLWRGERTGNAKDIAFAEVLLRATAIASPLFAFYGMAGPDSRPAFWSALGLCLLCLTAGLLVERFYLTAVGAGLALLLPVHASIVLGASGGSVVSGALALVLAGVALLCTSRTRWLLASVVGVIASLGFVMGVASSGAWAVTGVVLCGLAALVAAWATRSPVAMAFAATLAAAAVPKLVAQVSPEAVAPSLAVVALGLALLGERGGMTRLLSVPAIFYAVLALPWGIASEVPGLGLVILTSAGAVAVTSRTLRFVRPLAVFIAALALLPDIRDVYAPWGGWMSPALSSALFVLWSLGTSLSAVRWGRSASTTTAALVALVFPLVPVAVGWEHHVPLMLGAALSALLTARAVPAWLSVGMASLYATIALSSMGPVALLALATVLSILAVLEEVPAVLRVGAGGERFALVATLAAVIVLGISVADWDDAGLPLIVAGTVVLPLLWTRANRMPFFAALMAPYTVAAIVVVGRAPPAWTQLLPLVALAVVRAVEHFPAMASLLLRSQEERHRRELSRWMQLALALVTPVLLLPPWAGSGQLYVLTASLALMPGPRPFLRVCGAALFLIFVPETRPVVTGLLLALALAEYHRPAALWAFFRCEPDKTLRPAAVFTALAFALMPVLGLPSPLHLAGLAAVLAAAAFLLSRRWLLTPAVWTLALAPVGKAIAYGFLEWRPEAGLPIVAVALGAALLSAVCQSGRVQRALTSGFARVLPKLDGTWSEPLWVGGAGSLGLMLMGRLLDTGPGGLALPVALGAALTSCVLMVARSRWMANVATVLLGLSLIAAVPPLWAPAAISATGLALCLVGMWLDGRGVRVGGALHHGGWALALLSLTGLRDLEHAGTPLCILFGLGSAWAVVLRRREREVVGWLASLAAVHGWLMHLGAVYSSGRGSDFILPYFGAASALLATLALFVAGKPWRRGVGHGFTVVALTEVLLGLALLGANGDALREALVATVSLAVLLFALVRRAAVEEDEASAWLAQGVLALGYLSVRMLGMGVDPGPADSLAALVGGALFTGLYFFVQREGAGLKAFRRPALVGSFLFPLAGLLCAPWNEPLQVAALLVGHAAHFAAQAAHPSRRGQASLASVVAFNAALFMVWQGTGAGEPQYYVIPAGLSLLTLLRVFRASIEQDTYAQLRAVAVTVIYVAGAWKPLMFSDGGSMLLCVVLCVVGVGFGIALRIRSYVYLGTAFLVTCIAANLVRFGMRDHRIAAASLFMLGLLVIGSMVMLSAYRATLLQRYARVRDMLSTWEG</sequence>
<feature type="transmembrane region" description="Helical" evidence="2">
    <location>
        <begin position="875"/>
        <end position="893"/>
    </location>
</feature>
<feature type="transmembrane region" description="Helical" evidence="2">
    <location>
        <begin position="1386"/>
        <end position="1405"/>
    </location>
</feature>